<evidence type="ECO:0000256" key="3">
    <source>
        <dbReference type="ARBA" id="ARBA00004947"/>
    </source>
</evidence>
<dbReference type="SUPFAM" id="SSF51735">
    <property type="entry name" value="NAD(P)-binding Rossmann-fold domains"/>
    <property type="match status" value="1"/>
</dbReference>
<evidence type="ECO:0000256" key="5">
    <source>
        <dbReference type="ARBA" id="ARBA00013189"/>
    </source>
</evidence>
<dbReference type="EC" id="5.1.3.2" evidence="5"/>
<dbReference type="AlphaFoldDB" id="A0A2A9DYK1"/>
<dbReference type="InterPro" id="IPR036291">
    <property type="entry name" value="NAD(P)-bd_dom_sf"/>
</dbReference>
<evidence type="ECO:0000256" key="1">
    <source>
        <dbReference type="ARBA" id="ARBA00000083"/>
    </source>
</evidence>
<accession>A0A2A9DYK1</accession>
<evidence type="ECO:0000256" key="7">
    <source>
        <dbReference type="ARBA" id="ARBA00023027"/>
    </source>
</evidence>
<keyword evidence="14" id="KW-1185">Reference proteome</keyword>
<dbReference type="NCBIfam" id="TIGR01179">
    <property type="entry name" value="galE"/>
    <property type="match status" value="1"/>
</dbReference>
<comment type="similarity">
    <text evidence="4">Belongs to the NAD(P)-dependent epimerase/dehydratase family.</text>
</comment>
<dbReference type="Pfam" id="PF01370">
    <property type="entry name" value="Epimerase"/>
    <property type="match status" value="1"/>
</dbReference>
<evidence type="ECO:0000256" key="6">
    <source>
        <dbReference type="ARBA" id="ARBA00018569"/>
    </source>
</evidence>
<evidence type="ECO:0000313" key="13">
    <source>
        <dbReference type="EMBL" id="PFG31887.1"/>
    </source>
</evidence>
<dbReference type="Gene3D" id="3.90.25.10">
    <property type="entry name" value="UDP-galactose 4-epimerase, domain 1"/>
    <property type="match status" value="1"/>
</dbReference>
<keyword evidence="7" id="KW-0520">NAD</keyword>
<dbReference type="PANTHER" id="PTHR43725">
    <property type="entry name" value="UDP-GLUCOSE 4-EPIMERASE"/>
    <property type="match status" value="1"/>
</dbReference>
<organism evidence="13 14">
    <name type="scientific">Paramicrobacterium agarici</name>
    <dbReference type="NCBI Taxonomy" id="630514"/>
    <lineage>
        <taxon>Bacteria</taxon>
        <taxon>Bacillati</taxon>
        <taxon>Actinomycetota</taxon>
        <taxon>Actinomycetes</taxon>
        <taxon>Micrococcales</taxon>
        <taxon>Microbacteriaceae</taxon>
        <taxon>Paramicrobacterium</taxon>
    </lineage>
</organism>
<evidence type="ECO:0000256" key="8">
    <source>
        <dbReference type="ARBA" id="ARBA00023235"/>
    </source>
</evidence>
<comment type="catalytic activity">
    <reaction evidence="1">
        <text>UDP-alpha-D-glucose = UDP-alpha-D-galactose</text>
        <dbReference type="Rhea" id="RHEA:22168"/>
        <dbReference type="ChEBI" id="CHEBI:58885"/>
        <dbReference type="ChEBI" id="CHEBI:66914"/>
        <dbReference type="EC" id="5.1.3.2"/>
    </reaction>
</comment>
<comment type="caution">
    <text evidence="13">The sequence shown here is derived from an EMBL/GenBank/DDBJ whole genome shotgun (WGS) entry which is preliminary data.</text>
</comment>
<proteinExistence type="inferred from homology"/>
<evidence type="ECO:0000256" key="9">
    <source>
        <dbReference type="ARBA" id="ARBA00023277"/>
    </source>
</evidence>
<evidence type="ECO:0000256" key="2">
    <source>
        <dbReference type="ARBA" id="ARBA00001911"/>
    </source>
</evidence>
<sequence length="322" mass="34638">MSVLVTGGAGYIGSHIVRMLQQSSDVIVVDNFSTGRRERITDVPIYDIDLAADSSVREVRLVLRRHDVRAVIHMAALKQVGESVEQPVRYYRENTQTLAHVLEAMEAESVPLLVFSSSAAVYGSPAADLVSEEDETKPVNPYGSSKLMGEWLVRDVAKATSIRAVSLRYFNVAGAGSAELADTVPANLITLAIDALARGSAPKIFGDDYDTPDGSGVRDYVHVEDLASAHIAAIDYLSKTHESYSAVNVGTGTGASVKEVLAELVEVSGSTIEPKVTERRAGDPAAVVADATRIKERFEWTPTHSVRDMVESAWSAQLHAEG</sequence>
<gene>
    <name evidence="13" type="ORF">ATJ78_2869</name>
</gene>
<dbReference type="InterPro" id="IPR005886">
    <property type="entry name" value="UDP_G4E"/>
</dbReference>
<evidence type="ECO:0000256" key="10">
    <source>
        <dbReference type="ARBA" id="ARBA00031367"/>
    </source>
</evidence>
<evidence type="ECO:0000313" key="14">
    <source>
        <dbReference type="Proteomes" id="UP000221369"/>
    </source>
</evidence>
<dbReference type="EMBL" id="PDJE01000001">
    <property type="protein sequence ID" value="PFG31887.1"/>
    <property type="molecule type" value="Genomic_DNA"/>
</dbReference>
<reference evidence="13 14" key="1">
    <citation type="submission" date="2017-10" db="EMBL/GenBank/DDBJ databases">
        <title>Sequencing the genomes of 1000 actinobacteria strains.</title>
        <authorList>
            <person name="Klenk H.-P."/>
        </authorList>
    </citation>
    <scope>NUCLEOTIDE SEQUENCE [LARGE SCALE GENOMIC DNA]</scope>
    <source>
        <strain evidence="13 14">DSM 21798</strain>
    </source>
</reference>
<dbReference type="GO" id="GO:0033499">
    <property type="term" value="P:galactose catabolic process via UDP-galactose, Leloir pathway"/>
    <property type="evidence" value="ECO:0007669"/>
    <property type="project" value="TreeGrafter"/>
</dbReference>
<dbReference type="RefSeq" id="WP_098408839.1">
    <property type="nucleotide sequence ID" value="NZ_PDJE01000001.1"/>
</dbReference>
<comment type="cofactor">
    <cofactor evidence="2">
        <name>NAD(+)</name>
        <dbReference type="ChEBI" id="CHEBI:57540"/>
    </cofactor>
</comment>
<comment type="pathway">
    <text evidence="3">Carbohydrate metabolism; galactose metabolism.</text>
</comment>
<dbReference type="UniPathway" id="UPA00214"/>
<dbReference type="PANTHER" id="PTHR43725:SF53">
    <property type="entry name" value="UDP-ARABINOSE 4-EPIMERASE 1"/>
    <property type="match status" value="1"/>
</dbReference>
<evidence type="ECO:0000259" key="12">
    <source>
        <dbReference type="Pfam" id="PF01370"/>
    </source>
</evidence>
<evidence type="ECO:0000256" key="11">
    <source>
        <dbReference type="ARBA" id="ARBA00033067"/>
    </source>
</evidence>
<dbReference type="Gene3D" id="3.40.50.720">
    <property type="entry name" value="NAD(P)-binding Rossmann-like Domain"/>
    <property type="match status" value="1"/>
</dbReference>
<evidence type="ECO:0000256" key="4">
    <source>
        <dbReference type="ARBA" id="ARBA00007637"/>
    </source>
</evidence>
<dbReference type="InterPro" id="IPR001509">
    <property type="entry name" value="Epimerase_deHydtase"/>
</dbReference>
<protein>
    <recommendedName>
        <fullName evidence="6">UDP-glucose 4-epimerase</fullName>
        <ecNumber evidence="5">5.1.3.2</ecNumber>
    </recommendedName>
    <alternativeName>
        <fullName evidence="11">Galactowaldenase</fullName>
    </alternativeName>
    <alternativeName>
        <fullName evidence="10">UDP-galactose 4-epimerase</fullName>
    </alternativeName>
</protein>
<dbReference type="Proteomes" id="UP000221369">
    <property type="component" value="Unassembled WGS sequence"/>
</dbReference>
<name>A0A2A9DYK1_9MICO</name>
<keyword evidence="9" id="KW-0119">Carbohydrate metabolism</keyword>
<keyword evidence="8" id="KW-0413">Isomerase</keyword>
<feature type="domain" description="NAD-dependent epimerase/dehydratase" evidence="12">
    <location>
        <begin position="3"/>
        <end position="250"/>
    </location>
</feature>
<dbReference type="GO" id="GO:0003978">
    <property type="term" value="F:UDP-glucose 4-epimerase activity"/>
    <property type="evidence" value="ECO:0007669"/>
    <property type="project" value="UniProtKB-EC"/>
</dbReference>